<dbReference type="RefSeq" id="WP_254164996.1">
    <property type="nucleotide sequence ID" value="NZ_JANAFB010000004.1"/>
</dbReference>
<keyword evidence="4" id="KW-1185">Reference proteome</keyword>
<organism evidence="3 4">
    <name type="scientific">Rothia santali</name>
    <dbReference type="NCBI Taxonomy" id="2949643"/>
    <lineage>
        <taxon>Bacteria</taxon>
        <taxon>Bacillati</taxon>
        <taxon>Actinomycetota</taxon>
        <taxon>Actinomycetes</taxon>
        <taxon>Micrococcales</taxon>
        <taxon>Micrococcaceae</taxon>
        <taxon>Rothia</taxon>
    </lineage>
</organism>
<dbReference type="CDD" id="cd04301">
    <property type="entry name" value="NAT_SF"/>
    <property type="match status" value="1"/>
</dbReference>
<sequence>MADTTYSARPAEEADRAFIREMFVLTETWGEPDGELPENFDDDMDRYVEGWEPAEGGVVLVEVPGAGEGARPERRSGEAPPGDADAARVGAAWLRRLTDDDPGYGYVADEYPELAIAVRAGREGRGLGSRLLAEVLRQARELGYPGISLSVENGNDRARRAYEKAGFEDLGPDDLGGHTMLYRFDGEAEGDG</sequence>
<dbReference type="PROSITE" id="PS51186">
    <property type="entry name" value="GNAT"/>
    <property type="match status" value="1"/>
</dbReference>
<evidence type="ECO:0000259" key="2">
    <source>
        <dbReference type="PROSITE" id="PS51186"/>
    </source>
</evidence>
<dbReference type="InterPro" id="IPR050276">
    <property type="entry name" value="MshD_Acetyltransferase"/>
</dbReference>
<evidence type="ECO:0000313" key="3">
    <source>
        <dbReference type="EMBL" id="MCP3425014.1"/>
    </source>
</evidence>
<name>A0A9X2HD85_9MICC</name>
<feature type="domain" description="N-acetyltransferase" evidence="2">
    <location>
        <begin position="34"/>
        <end position="185"/>
    </location>
</feature>
<evidence type="ECO:0000313" key="4">
    <source>
        <dbReference type="Proteomes" id="UP001139502"/>
    </source>
</evidence>
<reference evidence="3" key="1">
    <citation type="submission" date="2022-06" db="EMBL/GenBank/DDBJ databases">
        <title>Rothia sp. isolated from sandalwood seedling.</title>
        <authorList>
            <person name="Tuikhar N."/>
            <person name="Kirdat K."/>
            <person name="Thorat V."/>
            <person name="Swetha P."/>
            <person name="Padma S."/>
            <person name="Sundararaj R."/>
            <person name="Yadav A."/>
        </authorList>
    </citation>
    <scope>NUCLEOTIDE SEQUENCE</scope>
    <source>
        <strain evidence="3">AR01</strain>
    </source>
</reference>
<dbReference type="Pfam" id="PF00583">
    <property type="entry name" value="Acetyltransf_1"/>
    <property type="match status" value="1"/>
</dbReference>
<comment type="caution">
    <text evidence="3">The sequence shown here is derived from an EMBL/GenBank/DDBJ whole genome shotgun (WGS) entry which is preliminary data.</text>
</comment>
<dbReference type="SUPFAM" id="SSF55729">
    <property type="entry name" value="Acyl-CoA N-acyltransferases (Nat)"/>
    <property type="match status" value="1"/>
</dbReference>
<dbReference type="AlphaFoldDB" id="A0A9X2HD85"/>
<protein>
    <submittedName>
        <fullName evidence="3">GNAT family N-acetyltransferase</fullName>
    </submittedName>
</protein>
<feature type="region of interest" description="Disordered" evidence="1">
    <location>
        <begin position="66"/>
        <end position="85"/>
    </location>
</feature>
<evidence type="ECO:0000256" key="1">
    <source>
        <dbReference type="SAM" id="MobiDB-lite"/>
    </source>
</evidence>
<dbReference type="EMBL" id="JANAFB010000004">
    <property type="protein sequence ID" value="MCP3425014.1"/>
    <property type="molecule type" value="Genomic_DNA"/>
</dbReference>
<dbReference type="InterPro" id="IPR000182">
    <property type="entry name" value="GNAT_dom"/>
</dbReference>
<gene>
    <name evidence="3" type="ORF">NBM05_02945</name>
</gene>
<accession>A0A9X2HD85</accession>
<dbReference type="PANTHER" id="PTHR43617">
    <property type="entry name" value="L-AMINO ACID N-ACETYLTRANSFERASE"/>
    <property type="match status" value="1"/>
</dbReference>
<dbReference type="GO" id="GO:0016747">
    <property type="term" value="F:acyltransferase activity, transferring groups other than amino-acyl groups"/>
    <property type="evidence" value="ECO:0007669"/>
    <property type="project" value="InterPro"/>
</dbReference>
<dbReference type="Proteomes" id="UP001139502">
    <property type="component" value="Unassembled WGS sequence"/>
</dbReference>
<proteinExistence type="predicted"/>
<dbReference type="InterPro" id="IPR016181">
    <property type="entry name" value="Acyl_CoA_acyltransferase"/>
</dbReference>
<dbReference type="Gene3D" id="3.40.630.30">
    <property type="match status" value="1"/>
</dbReference>